<evidence type="ECO:0000256" key="5">
    <source>
        <dbReference type="ARBA" id="ARBA00022833"/>
    </source>
</evidence>
<evidence type="ECO:0000256" key="2">
    <source>
        <dbReference type="ARBA" id="ARBA00010772"/>
    </source>
</evidence>
<dbReference type="Gene3D" id="1.10.441.10">
    <property type="entry name" value="Phosphomannose Isomerase, domain 2"/>
    <property type="match status" value="1"/>
</dbReference>
<comment type="caution">
    <text evidence="11">The sequence shown here is derived from an EMBL/GenBank/DDBJ whole genome shotgun (WGS) entry which is preliminary data.</text>
</comment>
<dbReference type="InterPro" id="IPR018050">
    <property type="entry name" value="Pmannose_isomerase-type1_CS"/>
</dbReference>
<proteinExistence type="inferred from homology"/>
<feature type="region of interest" description="Disordered" evidence="9">
    <location>
        <begin position="219"/>
        <end position="244"/>
    </location>
</feature>
<feature type="binding site" evidence="8">
    <location>
        <position position="129"/>
    </location>
    <ligand>
        <name>Zn(2+)</name>
        <dbReference type="ChEBI" id="CHEBI:29105"/>
    </ligand>
</feature>
<dbReference type="PIRSF" id="PIRSF001480">
    <property type="entry name" value="Mannose-6-phosphate_isomerase"/>
    <property type="match status" value="1"/>
</dbReference>
<feature type="active site" evidence="7">
    <location>
        <position position="313"/>
    </location>
</feature>
<dbReference type="NCBIfam" id="TIGR00218">
    <property type="entry name" value="manA"/>
    <property type="match status" value="1"/>
</dbReference>
<keyword evidence="6 11" id="KW-0413">Isomerase</keyword>
<dbReference type="GO" id="GO:0009298">
    <property type="term" value="P:GDP-mannose biosynthetic process"/>
    <property type="evidence" value="ECO:0007669"/>
    <property type="project" value="InterPro"/>
</dbReference>
<dbReference type="InterPro" id="IPR014710">
    <property type="entry name" value="RmlC-like_jellyroll"/>
</dbReference>
<protein>
    <recommendedName>
        <fullName evidence="3">mannose-6-phosphate isomerase</fullName>
        <ecNumber evidence="3">5.3.1.8</ecNumber>
    </recommendedName>
</protein>
<evidence type="ECO:0000256" key="8">
    <source>
        <dbReference type="PIRSR" id="PIRSR001480-2"/>
    </source>
</evidence>
<dbReference type="PANTHER" id="PTHR10309">
    <property type="entry name" value="MANNOSE-6-PHOSPHATE ISOMERASE"/>
    <property type="match status" value="1"/>
</dbReference>
<dbReference type="AlphaFoldDB" id="A0A4Q7TG94"/>
<dbReference type="InterPro" id="IPR046457">
    <property type="entry name" value="PMI_typeI_cat"/>
</dbReference>
<gene>
    <name evidence="11" type="ORF">EV139_3156</name>
</gene>
<dbReference type="PRINTS" id="PR00714">
    <property type="entry name" value="MAN6PISMRASE"/>
</dbReference>
<dbReference type="GO" id="GO:0005975">
    <property type="term" value="P:carbohydrate metabolic process"/>
    <property type="evidence" value="ECO:0007669"/>
    <property type="project" value="InterPro"/>
</dbReference>
<dbReference type="Pfam" id="PF20511">
    <property type="entry name" value="PMI_typeI_cat"/>
    <property type="match status" value="1"/>
</dbReference>
<comment type="cofactor">
    <cofactor evidence="8">
        <name>Zn(2+)</name>
        <dbReference type="ChEBI" id="CHEBI:29105"/>
    </cofactor>
    <text evidence="8">Binds 1 zinc ion per subunit.</text>
</comment>
<dbReference type="GO" id="GO:0005829">
    <property type="term" value="C:cytosol"/>
    <property type="evidence" value="ECO:0007669"/>
    <property type="project" value="TreeGrafter"/>
</dbReference>
<evidence type="ECO:0000256" key="4">
    <source>
        <dbReference type="ARBA" id="ARBA00022723"/>
    </source>
</evidence>
<dbReference type="PROSITE" id="PS00965">
    <property type="entry name" value="PMI_I_1"/>
    <property type="match status" value="1"/>
</dbReference>
<evidence type="ECO:0000256" key="7">
    <source>
        <dbReference type="PIRSR" id="PIRSR001480-1"/>
    </source>
</evidence>
<dbReference type="Proteomes" id="UP000291832">
    <property type="component" value="Unassembled WGS sequence"/>
</dbReference>
<dbReference type="CDD" id="cd07011">
    <property type="entry name" value="cupin_PMI_type_I_N"/>
    <property type="match status" value="1"/>
</dbReference>
<name>A0A4Q7TG94_9MICO</name>
<dbReference type="GO" id="GO:0008270">
    <property type="term" value="F:zinc ion binding"/>
    <property type="evidence" value="ECO:0007669"/>
    <property type="project" value="InterPro"/>
</dbReference>
<comment type="similarity">
    <text evidence="2">Belongs to the mannose-6-phosphate isomerase type 1 family.</text>
</comment>
<evidence type="ECO:0000256" key="3">
    <source>
        <dbReference type="ARBA" id="ARBA00011956"/>
    </source>
</evidence>
<evidence type="ECO:0000256" key="6">
    <source>
        <dbReference type="ARBA" id="ARBA00023235"/>
    </source>
</evidence>
<evidence type="ECO:0000313" key="12">
    <source>
        <dbReference type="Proteomes" id="UP000291832"/>
    </source>
</evidence>
<dbReference type="InterPro" id="IPR016305">
    <property type="entry name" value="Mannose-6-P_Isomerase"/>
</dbReference>
<evidence type="ECO:0000256" key="1">
    <source>
        <dbReference type="ARBA" id="ARBA00000757"/>
    </source>
</evidence>
<dbReference type="InterPro" id="IPR001250">
    <property type="entry name" value="Man6P_Isoase-1"/>
</dbReference>
<evidence type="ECO:0000256" key="9">
    <source>
        <dbReference type="SAM" id="MobiDB-lite"/>
    </source>
</evidence>
<feature type="binding site" evidence="8">
    <location>
        <position position="94"/>
    </location>
    <ligand>
        <name>Zn(2+)</name>
        <dbReference type="ChEBI" id="CHEBI:29105"/>
    </ligand>
</feature>
<keyword evidence="5 8" id="KW-0862">Zinc</keyword>
<comment type="catalytic activity">
    <reaction evidence="1">
        <text>D-mannose 6-phosphate = D-fructose 6-phosphate</text>
        <dbReference type="Rhea" id="RHEA:12356"/>
        <dbReference type="ChEBI" id="CHEBI:58735"/>
        <dbReference type="ChEBI" id="CHEBI:61527"/>
        <dbReference type="EC" id="5.3.1.8"/>
    </reaction>
</comment>
<keyword evidence="12" id="KW-1185">Reference proteome</keyword>
<dbReference type="RefSeq" id="WP_198677604.1">
    <property type="nucleotide sequence ID" value="NZ_QYAG01000002.1"/>
</dbReference>
<accession>A0A4Q7TG94</accession>
<organism evidence="11 12">
    <name type="scientific">Leucobacter luti</name>
    <dbReference type="NCBI Taxonomy" id="340320"/>
    <lineage>
        <taxon>Bacteria</taxon>
        <taxon>Bacillati</taxon>
        <taxon>Actinomycetota</taxon>
        <taxon>Actinomycetes</taxon>
        <taxon>Micrococcales</taxon>
        <taxon>Microbacteriaceae</taxon>
        <taxon>Leucobacter</taxon>
    </lineage>
</organism>
<reference evidence="11 12" key="1">
    <citation type="journal article" date="2015" name="Stand. Genomic Sci.">
        <title>Genomic Encyclopedia of Bacterial and Archaeal Type Strains, Phase III: the genomes of soil and plant-associated and newly described type strains.</title>
        <authorList>
            <person name="Whitman W.B."/>
            <person name="Woyke T."/>
            <person name="Klenk H.P."/>
            <person name="Zhou Y."/>
            <person name="Lilburn T.G."/>
            <person name="Beck B.J."/>
            <person name="De Vos P."/>
            <person name="Vandamme P."/>
            <person name="Eisen J.A."/>
            <person name="Garrity G."/>
            <person name="Hugenholtz P."/>
            <person name="Kyrpides N.C."/>
        </authorList>
    </citation>
    <scope>NUCLEOTIDE SEQUENCE [LARGE SCALE GENOMIC DNA]</scope>
    <source>
        <strain evidence="11 12">RF6</strain>
    </source>
</reference>
<dbReference type="PANTHER" id="PTHR10309:SF0">
    <property type="entry name" value="MANNOSE-6-PHOSPHATE ISOMERASE"/>
    <property type="match status" value="1"/>
</dbReference>
<dbReference type="GO" id="GO:0004476">
    <property type="term" value="F:mannose-6-phosphate isomerase activity"/>
    <property type="evidence" value="ECO:0007669"/>
    <property type="project" value="UniProtKB-EC"/>
</dbReference>
<feature type="domain" description="Phosphomannose isomerase type I catalytic" evidence="10">
    <location>
        <begin position="5"/>
        <end position="146"/>
    </location>
</feature>
<dbReference type="EMBL" id="SHKI01000009">
    <property type="protein sequence ID" value="RZT59484.1"/>
    <property type="molecule type" value="Genomic_DNA"/>
</dbReference>
<evidence type="ECO:0000259" key="10">
    <source>
        <dbReference type="Pfam" id="PF20511"/>
    </source>
</evidence>
<dbReference type="EC" id="5.3.1.8" evidence="3"/>
<sequence>MLIFIENTPRAYAWGSMDALAEMLGTQPTGEPQAELWLGTHPGSPAHVAKATPVGQTLIDLVESDPERYGVHGGPLPFLLKVLAIGAPLSLQVHPDRAQAAAGFAAEERAGIPRDARERNYGDANHKPELLVALSEVTALSGFRPLADARRELLVCAGAARAAGDAAGAAALDAVAERLTGADSGEVRRRFLRWAFGGDAAVAAALAALAALIAPEHAPGHAETAPDSGGAAPGHAETAPEPAAVPDLAADRRAALRELVRTHPGDPGVLVSLLLHLVRLAPGEALFLRARQLHAYLGGIAVEVMAASDNVLRAGLTEKHVDVAELCRILDADEVAEPRFPGAALRPGLTVWRPLVDDFQLMRASLCEPDDGAGAGPSACTSGAETAPVIEVTAEHPIVLVVTVGRVRVERLATELAEVATARRGQSLYVSAGEPIRLTGTGEVFLATVGE</sequence>
<keyword evidence="4 8" id="KW-0479">Metal-binding</keyword>
<dbReference type="SUPFAM" id="SSF51182">
    <property type="entry name" value="RmlC-like cupins"/>
    <property type="match status" value="1"/>
</dbReference>
<feature type="binding site" evidence="8">
    <location>
        <position position="294"/>
    </location>
    <ligand>
        <name>Zn(2+)</name>
        <dbReference type="ChEBI" id="CHEBI:29105"/>
    </ligand>
</feature>
<feature type="binding site" evidence="8">
    <location>
        <position position="92"/>
    </location>
    <ligand>
        <name>Zn(2+)</name>
        <dbReference type="ChEBI" id="CHEBI:29105"/>
    </ligand>
</feature>
<dbReference type="InterPro" id="IPR011051">
    <property type="entry name" value="RmlC_Cupin_sf"/>
</dbReference>
<evidence type="ECO:0000313" key="11">
    <source>
        <dbReference type="EMBL" id="RZT59484.1"/>
    </source>
</evidence>
<dbReference type="Gene3D" id="2.60.120.10">
    <property type="entry name" value="Jelly Rolls"/>
    <property type="match status" value="2"/>
</dbReference>